<dbReference type="PROSITE" id="PS50213">
    <property type="entry name" value="FAS1"/>
    <property type="match status" value="3"/>
</dbReference>
<feature type="compositionally biased region" description="Basic and acidic residues" evidence="1">
    <location>
        <begin position="393"/>
        <end position="403"/>
    </location>
</feature>
<feature type="compositionally biased region" description="Acidic residues" evidence="1">
    <location>
        <begin position="436"/>
        <end position="452"/>
    </location>
</feature>
<proteinExistence type="predicted"/>
<dbReference type="Pfam" id="PF02469">
    <property type="entry name" value="Fasciclin"/>
    <property type="match status" value="2"/>
</dbReference>
<feature type="compositionally biased region" description="Basic and acidic residues" evidence="1">
    <location>
        <begin position="588"/>
        <end position="610"/>
    </location>
</feature>
<feature type="compositionally biased region" description="Basic residues" evidence="1">
    <location>
        <begin position="701"/>
        <end position="716"/>
    </location>
</feature>
<dbReference type="PANTHER" id="PTHR10900:SF77">
    <property type="entry name" value="FI19380P1"/>
    <property type="match status" value="1"/>
</dbReference>
<feature type="compositionally biased region" description="Basic residues" evidence="1">
    <location>
        <begin position="740"/>
        <end position="751"/>
    </location>
</feature>
<feature type="compositionally biased region" description="Acidic residues" evidence="1">
    <location>
        <begin position="686"/>
        <end position="696"/>
    </location>
</feature>
<feature type="compositionally biased region" description="Polar residues" evidence="1">
    <location>
        <begin position="458"/>
        <end position="474"/>
    </location>
</feature>
<dbReference type="SUPFAM" id="SSF82153">
    <property type="entry name" value="FAS1 domain"/>
    <property type="match status" value="4"/>
</dbReference>
<feature type="compositionally biased region" description="Low complexity" evidence="1">
    <location>
        <begin position="375"/>
        <end position="384"/>
    </location>
</feature>
<feature type="compositionally biased region" description="Acidic residues" evidence="1">
    <location>
        <begin position="915"/>
        <end position="924"/>
    </location>
</feature>
<organism evidence="3 4">
    <name type="scientific">Blomia tropicalis</name>
    <name type="common">Mite</name>
    <dbReference type="NCBI Taxonomy" id="40697"/>
    <lineage>
        <taxon>Eukaryota</taxon>
        <taxon>Metazoa</taxon>
        <taxon>Ecdysozoa</taxon>
        <taxon>Arthropoda</taxon>
        <taxon>Chelicerata</taxon>
        <taxon>Arachnida</taxon>
        <taxon>Acari</taxon>
        <taxon>Acariformes</taxon>
        <taxon>Sarcoptiformes</taxon>
        <taxon>Astigmata</taxon>
        <taxon>Glycyphagoidea</taxon>
        <taxon>Echimyopodidae</taxon>
        <taxon>Blomia</taxon>
    </lineage>
</organism>
<dbReference type="PANTHER" id="PTHR10900">
    <property type="entry name" value="PERIOSTIN-RELATED"/>
    <property type="match status" value="1"/>
</dbReference>
<feature type="domain" description="FAS1" evidence="2">
    <location>
        <begin position="65"/>
        <end position="134"/>
    </location>
</feature>
<feature type="compositionally biased region" description="Acidic residues" evidence="1">
    <location>
        <begin position="725"/>
        <end position="735"/>
    </location>
</feature>
<feature type="compositionally biased region" description="Basic residues" evidence="1">
    <location>
        <begin position="638"/>
        <end position="651"/>
    </location>
</feature>
<feature type="compositionally biased region" description="Acidic residues" evidence="1">
    <location>
        <begin position="954"/>
        <end position="963"/>
    </location>
</feature>
<feature type="compositionally biased region" description="Polar residues" evidence="1">
    <location>
        <begin position="405"/>
        <end position="432"/>
    </location>
</feature>
<feature type="compositionally biased region" description="Basic residues" evidence="1">
    <location>
        <begin position="828"/>
        <end position="841"/>
    </location>
</feature>
<feature type="region of interest" description="Disordered" evidence="1">
    <location>
        <begin position="34"/>
        <end position="63"/>
    </location>
</feature>
<dbReference type="EMBL" id="JAPWDV010000001">
    <property type="protein sequence ID" value="KAJ6223983.1"/>
    <property type="molecule type" value="Genomic_DNA"/>
</dbReference>
<feature type="compositionally biased region" description="Acidic residues" evidence="1">
    <location>
        <begin position="852"/>
        <end position="861"/>
    </location>
</feature>
<accession>A0A9Q0MCX6</accession>
<evidence type="ECO:0000313" key="3">
    <source>
        <dbReference type="EMBL" id="KAJ6223983.1"/>
    </source>
</evidence>
<dbReference type="InterPro" id="IPR000782">
    <property type="entry name" value="FAS1_domain"/>
</dbReference>
<feature type="compositionally biased region" description="Acidic residues" evidence="1">
    <location>
        <begin position="790"/>
        <end position="799"/>
    </location>
</feature>
<feature type="compositionally biased region" description="Basic and acidic residues" evidence="1">
    <location>
        <begin position="774"/>
        <end position="786"/>
    </location>
</feature>
<dbReference type="OMA" id="YPKETQQ"/>
<feature type="compositionally biased region" description="Basic residues" evidence="1">
    <location>
        <begin position="968"/>
        <end position="984"/>
    </location>
</feature>
<evidence type="ECO:0000259" key="2">
    <source>
        <dbReference type="PROSITE" id="PS50213"/>
    </source>
</evidence>
<feature type="compositionally biased region" description="Polar residues" evidence="1">
    <location>
        <begin position="549"/>
        <end position="563"/>
    </location>
</feature>
<dbReference type="InterPro" id="IPR050904">
    <property type="entry name" value="Adhesion/Biosynth-related"/>
</dbReference>
<feature type="compositionally biased region" description="Acidic residues" evidence="1">
    <location>
        <begin position="764"/>
        <end position="773"/>
    </location>
</feature>
<feature type="compositionally biased region" description="Low complexity" evidence="1">
    <location>
        <begin position="1043"/>
        <end position="1054"/>
    </location>
</feature>
<keyword evidence="4" id="KW-1185">Reference proteome</keyword>
<dbReference type="Gene3D" id="2.30.180.10">
    <property type="entry name" value="FAS1 domain"/>
    <property type="match status" value="3"/>
</dbReference>
<feature type="domain" description="FAS1" evidence="2">
    <location>
        <begin position="1238"/>
        <end position="1361"/>
    </location>
</feature>
<feature type="region of interest" description="Disordered" evidence="1">
    <location>
        <begin position="339"/>
        <end position="1095"/>
    </location>
</feature>
<feature type="compositionally biased region" description="Acidic residues" evidence="1">
    <location>
        <begin position="496"/>
        <end position="507"/>
    </location>
</feature>
<name>A0A9Q0MCX6_BLOTA</name>
<feature type="compositionally biased region" description="Acidic residues" evidence="1">
    <location>
        <begin position="623"/>
        <end position="632"/>
    </location>
</feature>
<feature type="compositionally biased region" description="Acidic residues" evidence="1">
    <location>
        <begin position="814"/>
        <end position="823"/>
    </location>
</feature>
<dbReference type="InterPro" id="IPR036378">
    <property type="entry name" value="FAS1_dom_sf"/>
</dbReference>
<evidence type="ECO:0000313" key="4">
    <source>
        <dbReference type="Proteomes" id="UP001142055"/>
    </source>
</evidence>
<protein>
    <recommendedName>
        <fullName evidence="2">FAS1 domain-containing protein</fullName>
    </recommendedName>
</protein>
<feature type="compositionally biased region" description="Basic and acidic residues" evidence="1">
    <location>
        <begin position="862"/>
        <end position="871"/>
    </location>
</feature>
<comment type="caution">
    <text evidence="3">The sequence shown here is derived from an EMBL/GenBank/DDBJ whole genome shotgun (WGS) entry which is preliminary data.</text>
</comment>
<gene>
    <name evidence="3" type="ORF">RDWZM_002528</name>
</gene>
<feature type="compositionally biased region" description="Polar residues" evidence="1">
    <location>
        <begin position="34"/>
        <end position="50"/>
    </location>
</feature>
<reference evidence="3" key="1">
    <citation type="submission" date="2022-12" db="EMBL/GenBank/DDBJ databases">
        <title>Genome assemblies of Blomia tropicalis.</title>
        <authorList>
            <person name="Cui Y."/>
        </authorList>
    </citation>
    <scope>NUCLEOTIDE SEQUENCE</scope>
    <source>
        <tissue evidence="3">Adult mites</tissue>
    </source>
</reference>
<feature type="compositionally biased region" description="Basic residues" evidence="1">
    <location>
        <begin position="1027"/>
        <end position="1038"/>
    </location>
</feature>
<sequence>MPHFLRLHAPVQQTLLVPEQTSLRIWQLLPPTNNQPSSIESNAENPQISNDPPLEQDEPKTGSPFDFLTNMLDEEKDLTKTRKSLQVPEAKDLINKYGENLTLFAPNDKAFDDAVQDGSNDEELEKNFVDNHFIVGQRVPIFPSKPTMFDSIDDYPKVLRPNIIVPGGPLVHIIDRVNTKPFNAMSILTMQPAVSAMLKLIKTFDMTNILDKPTSFFCPDNQIINNILQSPKTIPEIVKRFISDHIIESPNPGCHHAMRSSSGRPVSCVETSTNIILNGRIFEKRKVPTLTGVVFIIPGVMFDDADYLPQLFASKQPQKFKLVLIPINETITNKPLIKLPFYQPNDEDKPKSPRQVEPEENATTTEMGETDLEENPIPSEPNNPKQQNFNENDNNKEPDKPDLNKNWSTEPSELSTEAPNNPIESNPVNPLTNPAVDDEPEFNNEPTEEPNYPEETISPINPNVNTENSKQPIDSVTREPRQRPTVPNEFSRPPDDDNINDYDDDLTEPQTGLLGPDIRKPNDQKQDENIIDIDPRRTRPTRPRVKPNQPLNDDNNPIQTPTPLNDEPNDDDPYKLEPESLNDDPTEEPPKRNRPRQDDPKDSIEEETPRRSRPNNEPSTEPPSDDYEPVEDEPPKQPKQKPTKKKTPKRPKSNDKPSTEPPSEDYEPSEEEPPKRSKTKPSTESPSEDYEPDEEEPPKQPKQKPTKKTTPKRPKSNNKPSTEPLFDDYGPDEEEPPKQPKQKPTKKKTSKRPNSNDKPSTEPPSDDYEPVEDEPPKRPKPNDKPSTEPPSDDYEPVEDEPPKRPKTKPSTEPPLDDYELNEEEPPKRPKLKPTKEKPKRPKPNDKPSTEPPSDDYDPVEDEPPKRPETKLSTKAPLDDYEPYEDEPPKQTKPKPTKERRPKKPILYNKPSTEQPLDDYEPVEDEPPKQPKPKPTQEKSPKKSRPNVKPSTESPFDDYDPIEEEPTKRLKPKQGKPLPRTRLRIKPTTEPPLDDYDPFEEEPNPTPSRRTTRRPSTEPDYEEETPRLKNRRKPTRRPSKPISDDTQPTTTTTETYTEEPYEITSTTSKPQLPPFPPTPSSMMEQEPIEQKPDDSYMPDFEPSNIVPNIDPSQIKQMLGKSAQKLKCGRFFDWLINSGVLDDLLRKYGNKNCTVFMPIDNAASKLPFDMMQTLNNEPQRQKQLMQLHTVPDSFQQIYPSQQQSPSSFRPVPTMNSNQLRFDRSLLKNQNGQYVPLLSGCPMLDSHQIGPIRMVSLGSIVDQSGMGPLMRDPKQSFTFFTPSDKALQKRYSQRQLNSLVQDPNACKNFVNQHMIKNRMVYANSLPLSPEQELDPNFGGRTIAMRSNSNDPLRIRRTARTLTSI</sequence>
<feature type="compositionally biased region" description="Basic and acidic residues" evidence="1">
    <location>
        <begin position="346"/>
        <end position="357"/>
    </location>
</feature>
<dbReference type="Proteomes" id="UP001142055">
    <property type="component" value="Chromosome 1"/>
</dbReference>
<feature type="compositionally biased region" description="Acidic residues" evidence="1">
    <location>
        <begin position="991"/>
        <end position="1002"/>
    </location>
</feature>
<feature type="compositionally biased region" description="Basic residues" evidence="1">
    <location>
        <begin position="891"/>
        <end position="903"/>
    </location>
</feature>
<feature type="compositionally biased region" description="Basic and acidic residues" evidence="1">
    <location>
        <begin position="517"/>
        <end position="537"/>
    </location>
</feature>
<feature type="domain" description="FAS1" evidence="2">
    <location>
        <begin position="181"/>
        <end position="301"/>
    </location>
</feature>
<evidence type="ECO:0000256" key="1">
    <source>
        <dbReference type="SAM" id="MobiDB-lite"/>
    </source>
</evidence>
<feature type="compositionally biased region" description="Acidic residues" evidence="1">
    <location>
        <begin position="662"/>
        <end position="671"/>
    </location>
</feature>